<evidence type="ECO:0000256" key="1">
    <source>
        <dbReference type="SAM" id="Phobius"/>
    </source>
</evidence>
<dbReference type="InterPro" id="IPR013211">
    <property type="entry name" value="LVIVD"/>
</dbReference>
<dbReference type="SUPFAM" id="SSF69322">
    <property type="entry name" value="Tricorn protease domain 2"/>
    <property type="match status" value="1"/>
</dbReference>
<reference evidence="2 3" key="1">
    <citation type="journal article" date="2016" name="Nat. Commun.">
        <title>Thousands of microbial genomes shed light on interconnected biogeochemical processes in an aquifer system.</title>
        <authorList>
            <person name="Anantharaman K."/>
            <person name="Brown C.T."/>
            <person name="Hug L.A."/>
            <person name="Sharon I."/>
            <person name="Castelle C.J."/>
            <person name="Probst A.J."/>
            <person name="Thomas B.C."/>
            <person name="Singh A."/>
            <person name="Wilkins M.J."/>
            <person name="Karaoz U."/>
            <person name="Brodie E.L."/>
            <person name="Williams K.H."/>
            <person name="Hubbard S.S."/>
            <person name="Banfield J.F."/>
        </authorList>
    </citation>
    <scope>NUCLEOTIDE SEQUENCE [LARGE SCALE GENOMIC DNA]</scope>
</reference>
<dbReference type="AlphaFoldDB" id="A0A1F7W9P6"/>
<dbReference type="Pfam" id="PF08309">
    <property type="entry name" value="LVIVD"/>
    <property type="match status" value="3"/>
</dbReference>
<evidence type="ECO:0000313" key="2">
    <source>
        <dbReference type="EMBL" id="OGL98804.1"/>
    </source>
</evidence>
<sequence length="472" mass="49804">MAFSPSRSGQSVIEVLIAIFILASMSTAAFVLLSSTFVEGLVASERTRAEDLLTNGFEAVRQIRDTSFDNLDAGTHGLSETDGIWTFSGSEDVTNAFHRSVDITTIDDATREVTVAVTWTNRLGRTEERAVTTRLTNWRTPMIPAASNCYGYTVTGDWMNPIVIGNADIGAGNQGTDVVVNLPYAYVSGVAASSGKPDLFVFDVSVPTAPMLVSSVDVGAGGMNTLSISGDYLYAASPNDDQEFLVFDVSDPRSPSLVAHTNPTGSADGLTVIVKGSLAVLGRSSSTNSEIYFYDVTDPTVPSLLATFETDDSINDFATNATHVFAAGDSSAEGLTIFDVTNPLVPIQVSATDIGEENKSIAYNEPGTLFVGQEDALVTVDVADPTAPIVTAAVATGTEIKDMVCTSNNLLFTGTDSSTKEFIALDISDLNALSEYSSLNFPQVVSGIDFAANMVFAAVRSNDALRIITSSP</sequence>
<name>A0A1F7W9P6_9BACT</name>
<protein>
    <submittedName>
        <fullName evidence="2">Uncharacterized protein</fullName>
    </submittedName>
</protein>
<comment type="caution">
    <text evidence="2">The sequence shown here is derived from an EMBL/GenBank/DDBJ whole genome shotgun (WGS) entry which is preliminary data.</text>
</comment>
<dbReference type="EMBL" id="MGFE01000015">
    <property type="protein sequence ID" value="OGL98804.1"/>
    <property type="molecule type" value="Genomic_DNA"/>
</dbReference>
<accession>A0A1F7W9P6</accession>
<proteinExistence type="predicted"/>
<dbReference type="InterPro" id="IPR015943">
    <property type="entry name" value="WD40/YVTN_repeat-like_dom_sf"/>
</dbReference>
<feature type="transmembrane region" description="Helical" evidence="1">
    <location>
        <begin position="12"/>
        <end position="33"/>
    </location>
</feature>
<gene>
    <name evidence="2" type="ORF">A2304_04900</name>
</gene>
<keyword evidence="1" id="KW-0812">Transmembrane</keyword>
<dbReference type="Proteomes" id="UP000176501">
    <property type="component" value="Unassembled WGS sequence"/>
</dbReference>
<evidence type="ECO:0000313" key="3">
    <source>
        <dbReference type="Proteomes" id="UP000176501"/>
    </source>
</evidence>
<keyword evidence="1" id="KW-1133">Transmembrane helix</keyword>
<keyword evidence="1" id="KW-0472">Membrane</keyword>
<organism evidence="2 3">
    <name type="scientific">Candidatus Uhrbacteria bacterium RIFOXYB2_FULL_57_15</name>
    <dbReference type="NCBI Taxonomy" id="1802422"/>
    <lineage>
        <taxon>Bacteria</taxon>
        <taxon>Candidatus Uhriibacteriota</taxon>
    </lineage>
</organism>
<dbReference type="Gene3D" id="2.130.10.10">
    <property type="entry name" value="YVTN repeat-like/Quinoprotein amine dehydrogenase"/>
    <property type="match status" value="1"/>
</dbReference>